<dbReference type="EMBL" id="SMRP01000006">
    <property type="protein sequence ID" value="TDG23237.1"/>
    <property type="molecule type" value="Genomic_DNA"/>
</dbReference>
<dbReference type="AlphaFoldDB" id="A0A4R5M9E0"/>
<dbReference type="OrthoDB" id="8966986at2"/>
<protein>
    <recommendedName>
        <fullName evidence="3">Phage RecA-dependent nuclease</fullName>
    </recommendedName>
</protein>
<reference evidence="1 2" key="1">
    <citation type="submission" date="2019-03" db="EMBL/GenBank/DDBJ databases">
        <title>Paraburkholderia sp. 4M-K11, isolated from subtropical forest soil.</title>
        <authorList>
            <person name="Gao Z.-H."/>
            <person name="Qiu L.-H."/>
        </authorList>
    </citation>
    <scope>NUCLEOTIDE SEQUENCE [LARGE SCALE GENOMIC DNA]</scope>
    <source>
        <strain evidence="1 2">4M-K11</strain>
    </source>
</reference>
<evidence type="ECO:0000313" key="2">
    <source>
        <dbReference type="Proteomes" id="UP000295722"/>
    </source>
</evidence>
<proteinExistence type="predicted"/>
<comment type="caution">
    <text evidence="1">The sequence shown here is derived from an EMBL/GenBank/DDBJ whole genome shotgun (WGS) entry which is preliminary data.</text>
</comment>
<dbReference type="Gene3D" id="3.30.40.190">
    <property type="match status" value="1"/>
</dbReference>
<sequence length="100" mass="11266">MKHRPNKRESAHMGRVSKMACICCTLLGRTQESKTDVHHVRIGHGGAQRAGDFCTIPLCHDDCHQGRNGVHGDQTYLRILKMTQIDLLNATIERLYGEAR</sequence>
<evidence type="ECO:0008006" key="3">
    <source>
        <dbReference type="Google" id="ProtNLM"/>
    </source>
</evidence>
<keyword evidence="2" id="KW-1185">Reference proteome</keyword>
<dbReference type="RefSeq" id="WP_133195608.1">
    <property type="nucleotide sequence ID" value="NZ_JBHUCW010000009.1"/>
</dbReference>
<accession>A0A4R5M9E0</accession>
<organism evidence="1 2">
    <name type="scientific">Paraburkholderia silviterrae</name>
    <dbReference type="NCBI Taxonomy" id="2528715"/>
    <lineage>
        <taxon>Bacteria</taxon>
        <taxon>Pseudomonadati</taxon>
        <taxon>Pseudomonadota</taxon>
        <taxon>Betaproteobacteria</taxon>
        <taxon>Burkholderiales</taxon>
        <taxon>Burkholderiaceae</taxon>
        <taxon>Paraburkholderia</taxon>
    </lineage>
</organism>
<name>A0A4R5M9E0_9BURK</name>
<dbReference type="Proteomes" id="UP000295722">
    <property type="component" value="Unassembled WGS sequence"/>
</dbReference>
<evidence type="ECO:0000313" key="1">
    <source>
        <dbReference type="EMBL" id="TDG23237.1"/>
    </source>
</evidence>
<gene>
    <name evidence="1" type="ORF">EYW47_15000</name>
</gene>